<dbReference type="STRING" id="34508.A0A4U5NEN1"/>
<evidence type="ECO:0000313" key="14">
    <source>
        <dbReference type="EMBL" id="TKR81100.1"/>
    </source>
</evidence>
<keyword evidence="6 11" id="KW-0472">Membrane</keyword>
<dbReference type="GO" id="GO:0009986">
    <property type="term" value="C:cell surface"/>
    <property type="evidence" value="ECO:0007669"/>
    <property type="project" value="TreeGrafter"/>
</dbReference>
<evidence type="ECO:0000256" key="5">
    <source>
        <dbReference type="ARBA" id="ARBA00022989"/>
    </source>
</evidence>
<evidence type="ECO:0000256" key="12">
    <source>
        <dbReference type="SAM" id="SignalP"/>
    </source>
</evidence>
<evidence type="ECO:0000256" key="4">
    <source>
        <dbReference type="ARBA" id="ARBA00022974"/>
    </source>
</evidence>
<dbReference type="Pfam" id="PF01034">
    <property type="entry name" value="Syndecan"/>
    <property type="match status" value="1"/>
</dbReference>
<feature type="domain" description="Neurexin/syndecan/glycophorin C" evidence="13">
    <location>
        <begin position="193"/>
        <end position="211"/>
    </location>
</feature>
<evidence type="ECO:0000256" key="3">
    <source>
        <dbReference type="ARBA" id="ARBA00022692"/>
    </source>
</evidence>
<evidence type="ECO:0000313" key="15">
    <source>
        <dbReference type="Proteomes" id="UP000298663"/>
    </source>
</evidence>
<feature type="chain" id="PRO_5021000005" description="Syndecan" evidence="12">
    <location>
        <begin position="17"/>
        <end position="229"/>
    </location>
</feature>
<evidence type="ECO:0000256" key="6">
    <source>
        <dbReference type="ARBA" id="ARBA00023136"/>
    </source>
</evidence>
<comment type="similarity">
    <text evidence="2 9">Belongs to the syndecan proteoglycan family.</text>
</comment>
<comment type="function">
    <text evidence="9">Cell surface proteoglycan.</text>
</comment>
<dbReference type="InterPro" id="IPR030479">
    <property type="entry name" value="Syndecan_CS"/>
</dbReference>
<dbReference type="InterPro" id="IPR027789">
    <property type="entry name" value="Syndecan/Neurexin_dom"/>
</dbReference>
<evidence type="ECO:0000256" key="2">
    <source>
        <dbReference type="ARBA" id="ARBA00005343"/>
    </source>
</evidence>
<keyword evidence="7 9" id="KW-0325">Glycoprotein</keyword>
<evidence type="ECO:0000256" key="1">
    <source>
        <dbReference type="ARBA" id="ARBA00004479"/>
    </source>
</evidence>
<evidence type="ECO:0000259" key="13">
    <source>
        <dbReference type="SMART" id="SM00294"/>
    </source>
</evidence>
<protein>
    <recommendedName>
        <fullName evidence="9">Syndecan</fullName>
    </recommendedName>
</protein>
<feature type="transmembrane region" description="Helical" evidence="11">
    <location>
        <begin position="170"/>
        <end position="194"/>
    </location>
</feature>
<evidence type="ECO:0000256" key="11">
    <source>
        <dbReference type="SAM" id="Phobius"/>
    </source>
</evidence>
<evidence type="ECO:0000256" key="7">
    <source>
        <dbReference type="ARBA" id="ARBA00023180"/>
    </source>
</evidence>
<sequence>MRICFLICCILAAVVAITTQKPEVEGSGSTPAFTSRTQGSGGAEWHSSGISPDDEDGDVEEGSGSFIEGSAMEPIMRVTTTLAPRTPSVSHTVATTSEPSMMIEEHHEPNVVIDDQDVQIIEEPVTTQKSYTEHPVIPTSTVLTETNRSPPKTPKDSGRATFDPVLKPGILAAVIGGAVVGLLAAILMVMFIIYRMRKKDEGSYALDEPKQPPHYSYAYQKAPTKEFYA</sequence>
<dbReference type="PROSITE" id="PS00964">
    <property type="entry name" value="SYNDECAN"/>
    <property type="match status" value="1"/>
</dbReference>
<dbReference type="PANTHER" id="PTHR10915:SF1">
    <property type="entry name" value="SYNDECAN"/>
    <property type="match status" value="1"/>
</dbReference>
<dbReference type="GO" id="GO:0016477">
    <property type="term" value="P:cell migration"/>
    <property type="evidence" value="ECO:0007669"/>
    <property type="project" value="TreeGrafter"/>
</dbReference>
<feature type="signal peptide" evidence="12">
    <location>
        <begin position="1"/>
        <end position="16"/>
    </location>
</feature>
<dbReference type="AlphaFoldDB" id="A0A4U5NEN1"/>
<feature type="compositionally biased region" description="Polar residues" evidence="10">
    <location>
        <begin position="22"/>
        <end position="38"/>
    </location>
</feature>
<dbReference type="GO" id="GO:0016020">
    <property type="term" value="C:membrane"/>
    <property type="evidence" value="ECO:0007669"/>
    <property type="project" value="UniProtKB-SubCell"/>
</dbReference>
<gene>
    <name evidence="14" type="ORF">L596_015036</name>
</gene>
<feature type="region of interest" description="Disordered" evidence="10">
    <location>
        <begin position="22"/>
        <end position="62"/>
    </location>
</feature>
<dbReference type="OrthoDB" id="10044468at2759"/>
<keyword evidence="5 11" id="KW-1133">Transmembrane helix</keyword>
<evidence type="ECO:0000256" key="8">
    <source>
        <dbReference type="ARBA" id="ARBA00023207"/>
    </source>
</evidence>
<reference evidence="14 15" key="2">
    <citation type="journal article" date="2019" name="G3 (Bethesda)">
        <title>Hybrid Assembly of the Genome of the Entomopathogenic Nematode Steinernema carpocapsae Identifies the X-Chromosome.</title>
        <authorList>
            <person name="Serra L."/>
            <person name="Macchietto M."/>
            <person name="Macias-Munoz A."/>
            <person name="McGill C.J."/>
            <person name="Rodriguez I.M."/>
            <person name="Rodriguez B."/>
            <person name="Murad R."/>
            <person name="Mortazavi A."/>
        </authorList>
    </citation>
    <scope>NUCLEOTIDE SEQUENCE [LARGE SCALE GENOMIC DNA]</scope>
    <source>
        <strain evidence="14 15">ALL</strain>
    </source>
</reference>
<keyword evidence="8 9" id="KW-0357">Heparan sulfate</keyword>
<dbReference type="PANTHER" id="PTHR10915">
    <property type="entry name" value="SYNDECAN"/>
    <property type="match status" value="1"/>
</dbReference>
<organism evidence="14 15">
    <name type="scientific">Steinernema carpocapsae</name>
    <name type="common">Entomopathogenic nematode</name>
    <dbReference type="NCBI Taxonomy" id="34508"/>
    <lineage>
        <taxon>Eukaryota</taxon>
        <taxon>Metazoa</taxon>
        <taxon>Ecdysozoa</taxon>
        <taxon>Nematoda</taxon>
        <taxon>Chromadorea</taxon>
        <taxon>Rhabditida</taxon>
        <taxon>Tylenchina</taxon>
        <taxon>Panagrolaimomorpha</taxon>
        <taxon>Strongyloidoidea</taxon>
        <taxon>Steinernematidae</taxon>
        <taxon>Steinernema</taxon>
    </lineage>
</organism>
<keyword evidence="3 9" id="KW-0812">Transmembrane</keyword>
<dbReference type="InterPro" id="IPR001050">
    <property type="entry name" value="Syndecan"/>
</dbReference>
<dbReference type="EMBL" id="AZBU02000004">
    <property type="protein sequence ID" value="TKR81100.1"/>
    <property type="molecule type" value="Genomic_DNA"/>
</dbReference>
<comment type="subcellular location">
    <subcellularLocation>
        <location evidence="1 9">Membrane</location>
        <topology evidence="1 9">Single-pass type I membrane protein</topology>
    </subcellularLocation>
</comment>
<keyword evidence="12" id="KW-0732">Signal</keyword>
<dbReference type="InterPro" id="IPR003585">
    <property type="entry name" value="Neurexin-like"/>
</dbReference>
<dbReference type="SMART" id="SM00294">
    <property type="entry name" value="4.1m"/>
    <property type="match status" value="1"/>
</dbReference>
<keyword evidence="15" id="KW-1185">Reference proteome</keyword>
<comment type="caution">
    <text evidence="14">The sequence shown here is derived from an EMBL/GenBank/DDBJ whole genome shotgun (WGS) entry which is preliminary data.</text>
</comment>
<dbReference type="Proteomes" id="UP000298663">
    <property type="component" value="Unassembled WGS sequence"/>
</dbReference>
<accession>A0A4U5NEN1</accession>
<keyword evidence="4 9" id="KW-0654">Proteoglycan</keyword>
<proteinExistence type="inferred from homology"/>
<name>A0A4U5NEN1_STECR</name>
<evidence type="ECO:0000256" key="10">
    <source>
        <dbReference type="SAM" id="MobiDB-lite"/>
    </source>
</evidence>
<reference evidence="14 15" key="1">
    <citation type="journal article" date="2015" name="Genome Biol.">
        <title>Comparative genomics of Steinernema reveals deeply conserved gene regulatory networks.</title>
        <authorList>
            <person name="Dillman A.R."/>
            <person name="Macchietto M."/>
            <person name="Porter C.F."/>
            <person name="Rogers A."/>
            <person name="Williams B."/>
            <person name="Antoshechkin I."/>
            <person name="Lee M.M."/>
            <person name="Goodwin Z."/>
            <person name="Lu X."/>
            <person name="Lewis E.E."/>
            <person name="Goodrich-Blair H."/>
            <person name="Stock S.P."/>
            <person name="Adams B.J."/>
            <person name="Sternberg P.W."/>
            <person name="Mortazavi A."/>
        </authorList>
    </citation>
    <scope>NUCLEOTIDE SEQUENCE [LARGE SCALE GENOMIC DNA]</scope>
    <source>
        <strain evidence="14 15">ALL</strain>
    </source>
</reference>
<feature type="compositionally biased region" description="Acidic residues" evidence="10">
    <location>
        <begin position="52"/>
        <end position="61"/>
    </location>
</feature>
<evidence type="ECO:0000256" key="9">
    <source>
        <dbReference type="RuleBase" id="RU000649"/>
    </source>
</evidence>